<name>A0A8H6Z465_9AGAR</name>
<reference evidence="2" key="1">
    <citation type="submission" date="2020-05" db="EMBL/GenBank/DDBJ databases">
        <title>Mycena genomes resolve the evolution of fungal bioluminescence.</title>
        <authorList>
            <person name="Tsai I.J."/>
        </authorList>
    </citation>
    <scope>NUCLEOTIDE SEQUENCE</scope>
    <source>
        <strain evidence="2">160909Yilan</strain>
    </source>
</reference>
<dbReference type="InterPro" id="IPR051035">
    <property type="entry name" value="Mito_inheritance_9"/>
</dbReference>
<dbReference type="PANTHER" id="PTHR36091:SF2">
    <property type="entry name" value="AMINOGLYCOSIDE PHOSPHOTRANSFERASE DOMAIN-CONTAINING PROTEIN"/>
    <property type="match status" value="1"/>
</dbReference>
<evidence type="ECO:0000313" key="3">
    <source>
        <dbReference type="Proteomes" id="UP000623467"/>
    </source>
</evidence>
<keyword evidence="2" id="KW-0418">Kinase</keyword>
<dbReference type="EMBL" id="JACAZH010000004">
    <property type="protein sequence ID" value="KAF7370219.1"/>
    <property type="molecule type" value="Genomic_DNA"/>
</dbReference>
<dbReference type="InterPro" id="IPR002575">
    <property type="entry name" value="Aminoglycoside_PTrfase"/>
</dbReference>
<dbReference type="OrthoDB" id="2831558at2759"/>
<protein>
    <submittedName>
        <fullName evidence="2">Protein kinase subdomain-containing protein PKL CAK Fmp29</fullName>
    </submittedName>
</protein>
<comment type="caution">
    <text evidence="2">The sequence shown here is derived from an EMBL/GenBank/DDBJ whole genome shotgun (WGS) entry which is preliminary data.</text>
</comment>
<evidence type="ECO:0000259" key="1">
    <source>
        <dbReference type="Pfam" id="PF01636"/>
    </source>
</evidence>
<proteinExistence type="predicted"/>
<dbReference type="PANTHER" id="PTHR36091">
    <property type="entry name" value="ALTERED INHERITANCE OF MITOCHONDRIA PROTEIN 9, MITOCHONDRIAL"/>
    <property type="match status" value="1"/>
</dbReference>
<dbReference type="GO" id="GO:0005739">
    <property type="term" value="C:mitochondrion"/>
    <property type="evidence" value="ECO:0007669"/>
    <property type="project" value="TreeGrafter"/>
</dbReference>
<dbReference type="GO" id="GO:0016301">
    <property type="term" value="F:kinase activity"/>
    <property type="evidence" value="ECO:0007669"/>
    <property type="project" value="UniProtKB-KW"/>
</dbReference>
<dbReference type="Gene3D" id="3.30.200.20">
    <property type="entry name" value="Phosphorylase Kinase, domain 1"/>
    <property type="match status" value="1"/>
</dbReference>
<keyword evidence="3" id="KW-1185">Reference proteome</keyword>
<dbReference type="Pfam" id="PF01636">
    <property type="entry name" value="APH"/>
    <property type="match status" value="1"/>
</dbReference>
<dbReference type="Proteomes" id="UP000623467">
    <property type="component" value="Unassembled WGS sequence"/>
</dbReference>
<dbReference type="InterPro" id="IPR011009">
    <property type="entry name" value="Kinase-like_dom_sf"/>
</dbReference>
<evidence type="ECO:0000313" key="2">
    <source>
        <dbReference type="EMBL" id="KAF7370219.1"/>
    </source>
</evidence>
<keyword evidence="2" id="KW-0808">Transferase</keyword>
<organism evidence="2 3">
    <name type="scientific">Mycena sanguinolenta</name>
    <dbReference type="NCBI Taxonomy" id="230812"/>
    <lineage>
        <taxon>Eukaryota</taxon>
        <taxon>Fungi</taxon>
        <taxon>Dikarya</taxon>
        <taxon>Basidiomycota</taxon>
        <taxon>Agaricomycotina</taxon>
        <taxon>Agaricomycetes</taxon>
        <taxon>Agaricomycetidae</taxon>
        <taxon>Agaricales</taxon>
        <taxon>Marasmiineae</taxon>
        <taxon>Mycenaceae</taxon>
        <taxon>Mycena</taxon>
    </lineage>
</organism>
<gene>
    <name evidence="2" type="ORF">MSAN_00652700</name>
</gene>
<dbReference type="AlphaFoldDB" id="A0A8H6Z465"/>
<feature type="domain" description="Aminoglycoside phosphotransferase" evidence="1">
    <location>
        <begin position="21"/>
        <end position="292"/>
    </location>
</feature>
<accession>A0A8H6Z465</accession>
<sequence>MDCVDLRLLLSAGVLTTFSTLKKLGEGGFNRTFLITMRANFQMVARIPYLPMVTFPEKLVVASEVATMDLLRSSGLPIPKVYGYSASTDNEAETEYILMEFVQGTNLSDLWFDLGEKDIISLSQQFAELESKMMSVAFPAGGSLYYSRELEKITGSPGIPLKDERFCVGPDTSQPLWDGRRAHLDVNRGPYQTAEAALVSGALKELAFLKQFGRPLLPFHRARREAYQYKPQPPSDPIENLERYLLIAPSLMPRDTALSDFRIRHPDLQSGNIIVNSNLHIVGLIDWQHTSILPLFLAAGIPERLDNLHDPVSRSMVQPSLPENFDGLDATKQEFEVELHRRRLLHYHYIKCTKAYNKTHWAALADLIGHFRRRIFRHASNQWRGESLSLKINLIDAMENWGELGGEGTPCPVVFDPADVRETRELDKEQRRLDETLVAIQRMLGYGLDGWVPVENYEEVMAQIKNMKETALVETESEEVRAEIEAHWPFDDIDEEEYM</sequence>
<dbReference type="SUPFAM" id="SSF56112">
    <property type="entry name" value="Protein kinase-like (PK-like)"/>
    <property type="match status" value="1"/>
</dbReference>